<dbReference type="GO" id="GO:0006813">
    <property type="term" value="P:potassium ion transport"/>
    <property type="evidence" value="ECO:0007669"/>
    <property type="project" value="UniProtKB-UniRule"/>
</dbReference>
<dbReference type="EMBL" id="MH348274">
    <property type="protein sequence ID" value="QAV57671.1"/>
    <property type="molecule type" value="Genomic_DNA"/>
</dbReference>
<evidence type="ECO:0000256" key="9">
    <source>
        <dbReference type="HAMAP-Rule" id="MF_01308"/>
    </source>
</evidence>
<keyword evidence="9" id="KW-0050">Antiport</keyword>
<dbReference type="PANTHER" id="PTHR33650">
    <property type="entry name" value="CHLOROPLAST ENVELOPE MEMBRANE PROTEIN-RELATED"/>
    <property type="match status" value="1"/>
</dbReference>
<organism evidence="11">
    <name type="scientific">Trichomanes trollii</name>
    <dbReference type="NCBI Taxonomy" id="1481379"/>
    <lineage>
        <taxon>Eukaryota</taxon>
        <taxon>Viridiplantae</taxon>
        <taxon>Streptophyta</taxon>
        <taxon>Embryophyta</taxon>
        <taxon>Tracheophyta</taxon>
        <taxon>Polypodiopsida</taxon>
        <taxon>Polypodiidae</taxon>
        <taxon>Hymenophyllales</taxon>
        <taxon>Hymenophyllaceae</taxon>
        <taxon>Trichomanoideae</taxon>
        <taxon>Trichomanes</taxon>
    </lineage>
</organism>
<keyword evidence="9" id="KW-0633">Potassium transport</keyword>
<proteinExistence type="inferred from homology"/>
<evidence type="ECO:0000256" key="5">
    <source>
        <dbReference type="ARBA" id="ARBA00022989"/>
    </source>
</evidence>
<feature type="region of interest" description="Disordered" evidence="10">
    <location>
        <begin position="128"/>
        <end position="163"/>
    </location>
</feature>
<protein>
    <recommendedName>
        <fullName evidence="9">Potassium/proton antiporter CemA</fullName>
    </recommendedName>
    <alternativeName>
        <fullName evidence="9">Chloroplast envelope membrane protein A</fullName>
        <shortName evidence="9">CemA</shortName>
    </alternativeName>
</protein>
<dbReference type="PANTHER" id="PTHR33650:SF2">
    <property type="entry name" value="CHLOROPLAST ENVELOPE MEMBRANE PROTEIN"/>
    <property type="match status" value="1"/>
</dbReference>
<dbReference type="Pfam" id="PF03040">
    <property type="entry name" value="CemA"/>
    <property type="match status" value="1"/>
</dbReference>
<comment type="catalytic activity">
    <reaction evidence="9">
        <text>K(+)(in) + H(+)(out) = K(+)(out) + H(+)(in)</text>
        <dbReference type="Rhea" id="RHEA:29467"/>
        <dbReference type="ChEBI" id="CHEBI:15378"/>
        <dbReference type="ChEBI" id="CHEBI:29103"/>
    </reaction>
</comment>
<keyword evidence="4 9" id="KW-0375">Hydrogen ion transport</keyword>
<accession>A0A410YEQ5</accession>
<evidence type="ECO:0000256" key="10">
    <source>
        <dbReference type="SAM" id="MobiDB-lite"/>
    </source>
</evidence>
<evidence type="ECO:0000256" key="3">
    <source>
        <dbReference type="ARBA" id="ARBA00022692"/>
    </source>
</evidence>
<keyword evidence="11" id="KW-0934">Plastid</keyword>
<comment type="function">
    <text evidence="9">Contributes to K(+)/H(+) antiport activity by supporting proton efflux to control proton extrusion and homeostasis in chloroplasts in a light-dependent manner to modulate photosynthesis. Prevents excessive induction of non-photochemical quenching (NPQ) under continuous-light conditions. Indirectly promotes efficient inorganic carbon uptake into chloroplasts.</text>
</comment>
<reference evidence="11" key="1">
    <citation type="journal article" date="2019" name="Nord. J. Bot.">
        <title>The complete plastid genome sequence of Trichomanes trollii (Hymenophyllaceae).</title>
        <authorList>
            <person name="Lehtonen S."/>
        </authorList>
    </citation>
    <scope>NUCLEOTIDE SEQUENCE</scope>
</reference>
<keyword evidence="11" id="KW-0150">Chloroplast</keyword>
<dbReference type="InterPro" id="IPR004282">
    <property type="entry name" value="CemA"/>
</dbReference>
<feature type="transmembrane region" description="Helical" evidence="9">
    <location>
        <begin position="452"/>
        <end position="473"/>
    </location>
</feature>
<keyword evidence="5 9" id="KW-1133">Transmembrane helix</keyword>
<sequence>MRLYWWKLLEWFYDTPYRSLNRAYKASKQIQSIAKDSLSYVETRPSLQDLSQAVMCHMDMELEKSIFIIYWSLLECRISISIPQIRNRLKLLASKGTYLDLLSNENYASFPYEKQLCSKEDSYDVSSSFHSNSSNCTKTSKRQNKKRTKSNNQSDAASRAFSERHISKRSSKIEEINKRLAWIEATLNDLDFWRWQCSPSSAFFQTNKQSNEELLIWESTSFPTNLTAYESISLIPRSITRTLSRFKTELMNRSGSLLSTQIELARYQALASIQYIGCLLYLPFIVPIILNSWFLEPWIRDWWNTSQSQLFINFFQEERALKRLQEVEGLVWLNEILTDSVDNQSQDYGAIVYDKTTQSVIIYNEGNIQTICRFVTDVISIAISTSLFIIGRKRLAVLNSWIQELFYSLNDTMKAFSILLLTDLCIGFHSPHGWEIVIGFFLEHFGFAHNEYVISCFVSTFPVILDTVFKYWIFRHLNRISPSIVATYHTMNE</sequence>
<keyword evidence="9" id="KW-0630">Potassium</keyword>
<keyword evidence="7 9" id="KW-0472">Membrane</keyword>
<keyword evidence="2 9" id="KW-0813">Transport</keyword>
<dbReference type="GO" id="GO:0009706">
    <property type="term" value="C:chloroplast inner membrane"/>
    <property type="evidence" value="ECO:0007669"/>
    <property type="project" value="UniProtKB-SubCell"/>
</dbReference>
<evidence type="ECO:0000256" key="7">
    <source>
        <dbReference type="ARBA" id="ARBA00023136"/>
    </source>
</evidence>
<name>A0A410YEQ5_9MONI</name>
<dbReference type="AlphaFoldDB" id="A0A410YEQ5"/>
<geneLocation type="chloroplast" evidence="11"/>
<dbReference type="GO" id="GO:0015078">
    <property type="term" value="F:proton transmembrane transporter activity"/>
    <property type="evidence" value="ECO:0007669"/>
    <property type="project" value="UniProtKB-UniRule"/>
</dbReference>
<evidence type="ECO:0000256" key="1">
    <source>
        <dbReference type="ARBA" id="ARBA00004141"/>
    </source>
</evidence>
<feature type="compositionally biased region" description="Basic residues" evidence="10">
    <location>
        <begin position="139"/>
        <end position="149"/>
    </location>
</feature>
<dbReference type="GO" id="GO:0015297">
    <property type="term" value="F:antiporter activity"/>
    <property type="evidence" value="ECO:0007669"/>
    <property type="project" value="UniProtKB-KW"/>
</dbReference>
<gene>
    <name evidence="9 11" type="primary">cemA</name>
</gene>
<comment type="subcellular location">
    <subcellularLocation>
        <location evidence="1">Membrane</location>
        <topology evidence="1">Multi-pass membrane protein</topology>
    </subcellularLocation>
    <subcellularLocation>
        <location evidence="9">Plastid</location>
        <location evidence="9">Chloroplast inner membrane</location>
        <topology evidence="9">Multi-pass membrane protein</topology>
    </subcellularLocation>
</comment>
<keyword evidence="9" id="KW-1001">Plastid inner membrane</keyword>
<feature type="transmembrane region" description="Helical" evidence="9">
    <location>
        <begin position="275"/>
        <end position="295"/>
    </location>
</feature>
<evidence type="ECO:0000313" key="11">
    <source>
        <dbReference type="EMBL" id="QAV57671.1"/>
    </source>
</evidence>
<dbReference type="RefSeq" id="YP_009562314.1">
    <property type="nucleotide sequence ID" value="NC_041122.1"/>
</dbReference>
<evidence type="ECO:0000256" key="8">
    <source>
        <dbReference type="ARBA" id="ARBA00043980"/>
    </source>
</evidence>
<evidence type="ECO:0000256" key="4">
    <source>
        <dbReference type="ARBA" id="ARBA00022781"/>
    </source>
</evidence>
<feature type="transmembrane region" description="Helical" evidence="9">
    <location>
        <begin position="412"/>
        <end position="432"/>
    </location>
</feature>
<keyword evidence="3 9" id="KW-0812">Transmembrane</keyword>
<evidence type="ECO:0000256" key="2">
    <source>
        <dbReference type="ARBA" id="ARBA00022448"/>
    </source>
</evidence>
<comment type="similarity">
    <text evidence="8 9">Belongs to the CemA family.</text>
</comment>
<dbReference type="GeneID" id="39333999"/>
<keyword evidence="6 9" id="KW-0406">Ion transport</keyword>
<dbReference type="HAMAP" id="MF_01308">
    <property type="entry name" value="CemA_PxcA"/>
    <property type="match status" value="1"/>
</dbReference>
<evidence type="ECO:0000256" key="6">
    <source>
        <dbReference type="ARBA" id="ARBA00023065"/>
    </source>
</evidence>